<feature type="binding site" evidence="12">
    <location>
        <position position="32"/>
    </location>
    <ligand>
        <name>[4Fe-4S] cluster</name>
        <dbReference type="ChEBI" id="CHEBI:49883"/>
        <label>1</label>
        <note>4Fe-4S-S-AdoMet</note>
    </ligand>
</feature>
<keyword evidence="6 12" id="KW-0408">Iron</keyword>
<evidence type="ECO:0000256" key="5">
    <source>
        <dbReference type="ARBA" id="ARBA00022741"/>
    </source>
</evidence>
<feature type="binding site" evidence="12">
    <location>
        <position position="35"/>
    </location>
    <ligand>
        <name>[4Fe-4S] cluster</name>
        <dbReference type="ChEBI" id="CHEBI:49883"/>
        <label>1</label>
        <note>4Fe-4S-S-AdoMet</note>
    </ligand>
</feature>
<dbReference type="SFLD" id="SFLDS00029">
    <property type="entry name" value="Radical_SAM"/>
    <property type="match status" value="1"/>
</dbReference>
<keyword evidence="10 12" id="KW-0456">Lyase</keyword>
<dbReference type="InterPro" id="IPR006638">
    <property type="entry name" value="Elp3/MiaA/NifB-like_rSAM"/>
</dbReference>
<dbReference type="RefSeq" id="WP_035516743.1">
    <property type="nucleotide sequence ID" value="NZ_KN234769.1"/>
</dbReference>
<dbReference type="CDD" id="cd01335">
    <property type="entry name" value="Radical_SAM"/>
    <property type="match status" value="1"/>
</dbReference>
<dbReference type="OrthoDB" id="9763993at2"/>
<dbReference type="SFLD" id="SFLDG01067">
    <property type="entry name" value="SPASM/twitch_domain_containing"/>
    <property type="match status" value="1"/>
</dbReference>
<dbReference type="HOGENOM" id="CLU_009273_0_1_6"/>
<accession>A0A095VSI2</accession>
<comment type="caution">
    <text evidence="12">Lacks conserved residue(s) required for the propagation of feature annotation.</text>
</comment>
<dbReference type="PATRIC" id="fig|1265313.6.peg.1363"/>
<feature type="binding site" evidence="12">
    <location>
        <position position="101"/>
    </location>
    <ligand>
        <name>GTP</name>
        <dbReference type="ChEBI" id="CHEBI:37565"/>
    </ligand>
</feature>
<dbReference type="GO" id="GO:0006777">
    <property type="term" value="P:Mo-molybdopterin cofactor biosynthetic process"/>
    <property type="evidence" value="ECO:0007669"/>
    <property type="project" value="UniProtKB-UniRule"/>
</dbReference>
<dbReference type="SMART" id="SM00729">
    <property type="entry name" value="Elp3"/>
    <property type="match status" value="1"/>
</dbReference>
<comment type="similarity">
    <text evidence="12">Belongs to the radical SAM superfamily. MoaA family.</text>
</comment>
<dbReference type="GO" id="GO:0005525">
    <property type="term" value="F:GTP binding"/>
    <property type="evidence" value="ECO:0007669"/>
    <property type="project" value="UniProtKB-UniRule"/>
</dbReference>
<dbReference type="SUPFAM" id="SSF102114">
    <property type="entry name" value="Radical SAM enzymes"/>
    <property type="match status" value="1"/>
</dbReference>
<evidence type="ECO:0000256" key="10">
    <source>
        <dbReference type="ARBA" id="ARBA00023239"/>
    </source>
</evidence>
<evidence type="ECO:0000256" key="8">
    <source>
        <dbReference type="ARBA" id="ARBA00023134"/>
    </source>
</evidence>
<evidence type="ECO:0000256" key="6">
    <source>
        <dbReference type="ARBA" id="ARBA00023004"/>
    </source>
</evidence>
<proteinExistence type="inferred from homology"/>
<dbReference type="InterPro" id="IPR058240">
    <property type="entry name" value="rSAM_sf"/>
</dbReference>
<feature type="binding site" evidence="12">
    <location>
        <position position="74"/>
    </location>
    <ligand>
        <name>S-adenosyl-L-methionine</name>
        <dbReference type="ChEBI" id="CHEBI:59789"/>
    </ligand>
</feature>
<dbReference type="PROSITE" id="PS51918">
    <property type="entry name" value="RADICAL_SAM"/>
    <property type="match status" value="1"/>
</dbReference>
<dbReference type="SFLD" id="SFLDG01386">
    <property type="entry name" value="main_SPASM_domain-containing"/>
    <property type="match status" value="1"/>
</dbReference>
<feature type="binding site" evidence="12">
    <location>
        <begin position="267"/>
        <end position="269"/>
    </location>
    <ligand>
        <name>GTP</name>
        <dbReference type="ChEBI" id="CHEBI:37565"/>
    </ligand>
</feature>
<dbReference type="Pfam" id="PF04055">
    <property type="entry name" value="Radical_SAM"/>
    <property type="match status" value="1"/>
</dbReference>
<name>A0A095VSI2_9GAMM</name>
<keyword evidence="4 12" id="KW-0479">Metal-binding</keyword>
<feature type="binding site" evidence="12">
    <location>
        <position position="279"/>
    </location>
    <ligand>
        <name>[4Fe-4S] cluster</name>
        <dbReference type="ChEBI" id="CHEBI:49883"/>
        <label>2</label>
        <note>4Fe-4S-substrate</note>
    </ligand>
</feature>
<dbReference type="GO" id="GO:0051539">
    <property type="term" value="F:4 iron, 4 sulfur cluster binding"/>
    <property type="evidence" value="ECO:0007669"/>
    <property type="project" value="UniProtKB-UniRule"/>
</dbReference>
<comment type="subunit">
    <text evidence="12">Monomer and homodimer.</text>
</comment>
<keyword evidence="9 12" id="KW-0501">Molybdenum cofactor biosynthesis</keyword>
<dbReference type="NCBIfam" id="TIGR02666">
    <property type="entry name" value="moaA"/>
    <property type="match status" value="1"/>
</dbReference>
<comment type="catalytic activity">
    <reaction evidence="11 12">
        <text>GTP + AH2 + S-adenosyl-L-methionine = (8S)-3',8-cyclo-7,8-dihydroguanosine 5'-triphosphate + 5'-deoxyadenosine + L-methionine + A + H(+)</text>
        <dbReference type="Rhea" id="RHEA:49576"/>
        <dbReference type="ChEBI" id="CHEBI:13193"/>
        <dbReference type="ChEBI" id="CHEBI:15378"/>
        <dbReference type="ChEBI" id="CHEBI:17319"/>
        <dbReference type="ChEBI" id="CHEBI:17499"/>
        <dbReference type="ChEBI" id="CHEBI:37565"/>
        <dbReference type="ChEBI" id="CHEBI:57844"/>
        <dbReference type="ChEBI" id="CHEBI:59789"/>
        <dbReference type="ChEBI" id="CHEBI:131766"/>
        <dbReference type="EC" id="4.1.99.22"/>
    </reaction>
</comment>
<comment type="caution">
    <text evidence="14">The sequence shown here is derived from an EMBL/GenBank/DDBJ whole genome shotgun (WGS) entry which is preliminary data.</text>
</comment>
<dbReference type="EC" id="4.1.99.22" evidence="1 12"/>
<keyword evidence="2 12" id="KW-0004">4Fe-4S</keyword>
<feature type="binding site" evidence="12">
    <location>
        <position position="196"/>
    </location>
    <ligand>
        <name>S-adenosyl-L-methionine</name>
        <dbReference type="ChEBI" id="CHEBI:59789"/>
    </ligand>
</feature>
<dbReference type="GO" id="GO:0061798">
    <property type="term" value="F:GTP 3',8'-cyclase activity"/>
    <property type="evidence" value="ECO:0007669"/>
    <property type="project" value="UniProtKB-UniRule"/>
</dbReference>
<comment type="function">
    <text evidence="12">Catalyzes the cyclization of GTP to (8S)-3',8-cyclo-7,8-dihydroguanosine 5'-triphosphate.</text>
</comment>
<dbReference type="GO" id="GO:1904047">
    <property type="term" value="F:S-adenosyl-L-methionine binding"/>
    <property type="evidence" value="ECO:0007669"/>
    <property type="project" value="UniProtKB-UniRule"/>
</dbReference>
<evidence type="ECO:0000256" key="7">
    <source>
        <dbReference type="ARBA" id="ARBA00023014"/>
    </source>
</evidence>
<evidence type="ECO:0000256" key="2">
    <source>
        <dbReference type="ARBA" id="ARBA00022485"/>
    </source>
</evidence>
<sequence length="336" mass="37457">MTASLPEELVDAFGRQIRYLRLSVTDRCDFRCVYCMAEEMTFLPRREVLSLEELEQVAAAFVDLGVRKLRLTGGEPLVRRGIVDLARRLGRLPGLEELVLTTNGSRLAAMAAPLRDAGVRRLNISIDSLRPERFRALTRTGDLARVLEGIEAARAAGFERIRLNSVILRGRNDDEVVELVSFARERGLDIAFIEEMPLGAIEEHNRREAFISSADLQERIASHFALEPLGDPAGAAGPARRFRIAGTDSAVGFISPHSNNFCHLCNRVRVTVEGRLLLCLGNEHALDLRELLRRPQGDPFALHRAIADAMARKPERHHFSHGDEPEIVRFMNATGG</sequence>
<dbReference type="PANTHER" id="PTHR22960:SF0">
    <property type="entry name" value="MOLYBDENUM COFACTOR BIOSYNTHESIS PROTEIN 1"/>
    <property type="match status" value="1"/>
</dbReference>
<comment type="cofactor">
    <cofactor evidence="12">
        <name>[4Fe-4S] cluster</name>
        <dbReference type="ChEBI" id="CHEBI:49883"/>
    </cofactor>
    <text evidence="12">Binds 2 [4Fe-4S] clusters. Binds 1 [4Fe-4S] cluster coordinated with 3 cysteines and an exchangeable S-adenosyl-L-methionine and 1 [4Fe-4S] cluster coordinated with 3 cysteines and the GTP-derived substrate.</text>
</comment>
<feature type="binding site" evidence="12">
    <location>
        <position position="21"/>
    </location>
    <ligand>
        <name>GTP</name>
        <dbReference type="ChEBI" id="CHEBI:37565"/>
    </ligand>
</feature>
<gene>
    <name evidence="12" type="primary">moaA</name>
    <name evidence="14" type="ORF">HRUBRA_01379</name>
</gene>
<dbReference type="PROSITE" id="PS01305">
    <property type="entry name" value="MOAA_NIFB_PQQE"/>
    <property type="match status" value="1"/>
</dbReference>
<feature type="binding site" evidence="12">
    <location>
        <position position="262"/>
    </location>
    <ligand>
        <name>[4Fe-4S] cluster</name>
        <dbReference type="ChEBI" id="CHEBI:49883"/>
        <label>2</label>
        <note>4Fe-4S-substrate</note>
    </ligand>
</feature>
<dbReference type="eggNOG" id="COG2896">
    <property type="taxonomic scope" value="Bacteria"/>
</dbReference>
<dbReference type="Gene3D" id="3.20.20.70">
    <property type="entry name" value="Aldolase class I"/>
    <property type="match status" value="1"/>
</dbReference>
<evidence type="ECO:0000256" key="3">
    <source>
        <dbReference type="ARBA" id="ARBA00022691"/>
    </source>
</evidence>
<comment type="pathway">
    <text evidence="12">Cofactor biosynthesis; molybdopterin biosynthesis.</text>
</comment>
<dbReference type="PANTHER" id="PTHR22960">
    <property type="entry name" value="MOLYBDOPTERIN COFACTOR SYNTHESIS PROTEIN A"/>
    <property type="match status" value="1"/>
</dbReference>
<feature type="binding site" evidence="12">
    <location>
        <position position="28"/>
    </location>
    <ligand>
        <name>[4Fe-4S] cluster</name>
        <dbReference type="ChEBI" id="CHEBI:49883"/>
        <label>1</label>
        <note>4Fe-4S-S-AdoMet</note>
    </ligand>
</feature>
<dbReference type="HAMAP" id="MF_01225_B">
    <property type="entry name" value="MoaA_B"/>
    <property type="match status" value="1"/>
</dbReference>
<evidence type="ECO:0000256" key="1">
    <source>
        <dbReference type="ARBA" id="ARBA00012167"/>
    </source>
</evidence>
<keyword evidence="5 12" id="KW-0547">Nucleotide-binding</keyword>
<protein>
    <recommendedName>
        <fullName evidence="1 12">GTP 3',8-cyclase</fullName>
        <ecNumber evidence="1 12">4.1.99.22</ecNumber>
    </recommendedName>
    <alternativeName>
        <fullName evidence="12">Molybdenum cofactor biosynthesis protein A</fullName>
    </alternativeName>
</protein>
<feature type="domain" description="Radical SAM core" evidence="13">
    <location>
        <begin position="12"/>
        <end position="229"/>
    </location>
</feature>
<keyword evidence="3 12" id="KW-0949">S-adenosyl-L-methionine</keyword>
<feature type="binding site" evidence="12">
    <location>
        <position position="265"/>
    </location>
    <ligand>
        <name>[4Fe-4S] cluster</name>
        <dbReference type="ChEBI" id="CHEBI:49883"/>
        <label>2</label>
        <note>4Fe-4S-substrate</note>
    </ligand>
</feature>
<evidence type="ECO:0000256" key="11">
    <source>
        <dbReference type="ARBA" id="ARBA00048697"/>
    </source>
</evidence>
<dbReference type="InterPro" id="IPR010505">
    <property type="entry name" value="MoaA_twitch"/>
</dbReference>
<dbReference type="Proteomes" id="UP000029640">
    <property type="component" value="Unassembled WGS sequence"/>
</dbReference>
<dbReference type="STRING" id="1265313.HRUBRA_01379"/>
<dbReference type="CDD" id="cd21117">
    <property type="entry name" value="Twitch_MoaA"/>
    <property type="match status" value="1"/>
</dbReference>
<keyword evidence="15" id="KW-1185">Reference proteome</keyword>
<dbReference type="GO" id="GO:0061799">
    <property type="term" value="F:cyclic pyranopterin monophosphate synthase activity"/>
    <property type="evidence" value="ECO:0007669"/>
    <property type="project" value="TreeGrafter"/>
</dbReference>
<dbReference type="InterPro" id="IPR050105">
    <property type="entry name" value="MoCo_biosynth_MoaA/MoaC"/>
</dbReference>
<organism evidence="14 15">
    <name type="scientific">Pseudohaliea rubra DSM 19751</name>
    <dbReference type="NCBI Taxonomy" id="1265313"/>
    <lineage>
        <taxon>Bacteria</taxon>
        <taxon>Pseudomonadati</taxon>
        <taxon>Pseudomonadota</taxon>
        <taxon>Gammaproteobacteria</taxon>
        <taxon>Cellvibrionales</taxon>
        <taxon>Halieaceae</taxon>
        <taxon>Pseudohaliea</taxon>
    </lineage>
</organism>
<evidence type="ECO:0000256" key="12">
    <source>
        <dbReference type="HAMAP-Rule" id="MF_01225"/>
    </source>
</evidence>
<dbReference type="InterPro" id="IPR013785">
    <property type="entry name" value="Aldolase_TIM"/>
</dbReference>
<dbReference type="InterPro" id="IPR013483">
    <property type="entry name" value="MoaA"/>
</dbReference>
<dbReference type="InterPro" id="IPR007197">
    <property type="entry name" value="rSAM"/>
</dbReference>
<dbReference type="GO" id="GO:0046872">
    <property type="term" value="F:metal ion binding"/>
    <property type="evidence" value="ECO:0007669"/>
    <property type="project" value="UniProtKB-KW"/>
</dbReference>
<dbReference type="SFLD" id="SFLDG01383">
    <property type="entry name" value="cyclic_pyranopterin_phosphate"/>
    <property type="match status" value="1"/>
</dbReference>
<evidence type="ECO:0000313" key="15">
    <source>
        <dbReference type="Proteomes" id="UP000029640"/>
    </source>
</evidence>
<feature type="binding site" evidence="12">
    <location>
        <position position="125"/>
    </location>
    <ligand>
        <name>S-adenosyl-L-methionine</name>
        <dbReference type="ChEBI" id="CHEBI:59789"/>
    </ligand>
</feature>
<dbReference type="AlphaFoldDB" id="A0A095VSI2"/>
<evidence type="ECO:0000313" key="14">
    <source>
        <dbReference type="EMBL" id="KGE04038.1"/>
    </source>
</evidence>
<evidence type="ECO:0000259" key="13">
    <source>
        <dbReference type="PROSITE" id="PS51918"/>
    </source>
</evidence>
<dbReference type="UniPathway" id="UPA00344"/>
<keyword evidence="8 12" id="KW-0342">GTP-binding</keyword>
<evidence type="ECO:0000256" key="9">
    <source>
        <dbReference type="ARBA" id="ARBA00023150"/>
    </source>
</evidence>
<reference evidence="14 15" key="1">
    <citation type="journal article" date="2014" name="Genome Announc.">
        <title>Genome Sequence of Gammaproteobacterial Pseudohaliea rubra Type Strain DSM 19751, Isolated from Coastal Seawater of the Mediterranean Sea.</title>
        <authorList>
            <person name="Spring S."/>
            <person name="Fiebig A."/>
            <person name="Riedel T."/>
            <person name="Goker M."/>
            <person name="Klenk H.P."/>
        </authorList>
    </citation>
    <scope>NUCLEOTIDE SEQUENCE [LARGE SCALE GENOMIC DNA]</scope>
    <source>
        <strain evidence="14 15">DSM 19751</strain>
    </source>
</reference>
<evidence type="ECO:0000256" key="4">
    <source>
        <dbReference type="ARBA" id="ARBA00022723"/>
    </source>
</evidence>
<dbReference type="InterPro" id="IPR040064">
    <property type="entry name" value="MoaA-like"/>
</dbReference>
<feature type="binding site" evidence="12">
    <location>
        <position position="70"/>
    </location>
    <ligand>
        <name>GTP</name>
        <dbReference type="ChEBI" id="CHEBI:37565"/>
    </ligand>
</feature>
<dbReference type="EMBL" id="AUVB01000039">
    <property type="protein sequence ID" value="KGE04038.1"/>
    <property type="molecule type" value="Genomic_DNA"/>
</dbReference>
<feature type="binding site" evidence="12">
    <location>
        <position position="34"/>
    </location>
    <ligand>
        <name>S-adenosyl-L-methionine</name>
        <dbReference type="ChEBI" id="CHEBI:59789"/>
    </ligand>
</feature>
<dbReference type="InterPro" id="IPR000385">
    <property type="entry name" value="MoaA_NifB_PqqE_Fe-S-bd_CS"/>
</dbReference>
<keyword evidence="7 12" id="KW-0411">Iron-sulfur</keyword>
<dbReference type="Pfam" id="PF06463">
    <property type="entry name" value="Mob_synth_C"/>
    <property type="match status" value="1"/>
</dbReference>